<dbReference type="EMBL" id="JAATJJ010000001">
    <property type="protein sequence ID" value="NJB71140.1"/>
    <property type="molecule type" value="Genomic_DNA"/>
</dbReference>
<dbReference type="PANTHER" id="PTHR48079">
    <property type="entry name" value="PROTEIN YEEZ"/>
    <property type="match status" value="1"/>
</dbReference>
<accession>A0A846QW32</accession>
<dbReference type="GO" id="GO:0005737">
    <property type="term" value="C:cytoplasm"/>
    <property type="evidence" value="ECO:0007669"/>
    <property type="project" value="TreeGrafter"/>
</dbReference>
<keyword evidence="3" id="KW-1185">Reference proteome</keyword>
<evidence type="ECO:0000259" key="1">
    <source>
        <dbReference type="Pfam" id="PF01370"/>
    </source>
</evidence>
<gene>
    <name evidence="2" type="ORF">GGR42_001602</name>
</gene>
<dbReference type="Proteomes" id="UP000590442">
    <property type="component" value="Unassembled WGS sequence"/>
</dbReference>
<proteinExistence type="predicted"/>
<feature type="domain" description="NAD-dependent epimerase/dehydratase" evidence="1">
    <location>
        <begin position="2"/>
        <end position="229"/>
    </location>
</feature>
<name>A0A846QW32_9FLAO</name>
<organism evidence="2 3">
    <name type="scientific">Saonia flava</name>
    <dbReference type="NCBI Taxonomy" id="523696"/>
    <lineage>
        <taxon>Bacteria</taxon>
        <taxon>Pseudomonadati</taxon>
        <taxon>Bacteroidota</taxon>
        <taxon>Flavobacteriia</taxon>
        <taxon>Flavobacteriales</taxon>
        <taxon>Flavobacteriaceae</taxon>
        <taxon>Saonia</taxon>
    </lineage>
</organism>
<dbReference type="Pfam" id="PF01370">
    <property type="entry name" value="Epimerase"/>
    <property type="match status" value="1"/>
</dbReference>
<protein>
    <submittedName>
        <fullName evidence="2">Nucleoside-diphosphate-sugar epimerase</fullName>
    </submittedName>
</protein>
<dbReference type="AlphaFoldDB" id="A0A846QW32"/>
<dbReference type="SUPFAM" id="SSF51735">
    <property type="entry name" value="NAD(P)-binding Rossmann-fold domains"/>
    <property type="match status" value="1"/>
</dbReference>
<dbReference type="InterPro" id="IPR001509">
    <property type="entry name" value="Epimerase_deHydtase"/>
</dbReference>
<dbReference type="GO" id="GO:0004029">
    <property type="term" value="F:aldehyde dehydrogenase (NAD+) activity"/>
    <property type="evidence" value="ECO:0007669"/>
    <property type="project" value="TreeGrafter"/>
</dbReference>
<dbReference type="PANTHER" id="PTHR48079:SF6">
    <property type="entry name" value="NAD(P)-BINDING DOMAIN-CONTAINING PROTEIN-RELATED"/>
    <property type="match status" value="1"/>
</dbReference>
<comment type="caution">
    <text evidence="2">The sequence shown here is derived from an EMBL/GenBank/DDBJ whole genome shotgun (WGS) entry which is preliminary data.</text>
</comment>
<evidence type="ECO:0000313" key="2">
    <source>
        <dbReference type="EMBL" id="NJB71140.1"/>
    </source>
</evidence>
<dbReference type="Gene3D" id="3.40.50.720">
    <property type="entry name" value="NAD(P)-binding Rossmann-like Domain"/>
    <property type="match status" value="1"/>
</dbReference>
<sequence length="335" mass="38082">MVLVTGGTGLVGAHLLFHLANKGLKVKAIHRKQSDLRRVEKVFSYYSNDATALFKKIMWIEADLDNIPTLEIAFTNVTHVYHAAALISFDPRNYKKLRKVNVKGTRNIVNLCLAYGIKKLCYVSTIGAIGRSINGESMTEETEWNDAHTNVYALTKYDAEMEVWRGSQEGLDMVMVNPGIVLGPGFWKYGSGKFFSIAAKGQRIYPPSGTGFITVNDVVKMMVSLMESPIKNERFIAVSENLTYKKVVAIIAKELGKPGPKNKLKLWQLEILWRLDWVRTVLTGKERKLTKNGVFSLRKRRVYNNTKIQKYFPFEYESIEEALIFSSKHFLKEVS</sequence>
<dbReference type="RefSeq" id="WP_167962625.1">
    <property type="nucleotide sequence ID" value="NZ_JAATJJ010000001.1"/>
</dbReference>
<dbReference type="InterPro" id="IPR051783">
    <property type="entry name" value="NAD(P)-dependent_oxidoreduct"/>
</dbReference>
<evidence type="ECO:0000313" key="3">
    <source>
        <dbReference type="Proteomes" id="UP000590442"/>
    </source>
</evidence>
<reference evidence="2 3" key="1">
    <citation type="submission" date="2020-03" db="EMBL/GenBank/DDBJ databases">
        <title>Genomic Encyclopedia of Type Strains, Phase IV (KMG-IV): sequencing the most valuable type-strain genomes for metagenomic binning, comparative biology and taxonomic classification.</title>
        <authorList>
            <person name="Goeker M."/>
        </authorList>
    </citation>
    <scope>NUCLEOTIDE SEQUENCE [LARGE SCALE GENOMIC DNA]</scope>
    <source>
        <strain evidence="2 3">DSM 29762</strain>
    </source>
</reference>
<dbReference type="InterPro" id="IPR036291">
    <property type="entry name" value="NAD(P)-bd_dom_sf"/>
</dbReference>